<name>V8GAL2_9BURK</name>
<dbReference type="InterPro" id="IPR016181">
    <property type="entry name" value="Acyl_CoA_acyltransferase"/>
</dbReference>
<dbReference type="PANTHER" id="PTHR43072">
    <property type="entry name" value="N-ACETYLTRANSFERASE"/>
    <property type="match status" value="1"/>
</dbReference>
<sequence length="184" mass="20487">MTLTDAPSAFTIRKATLNDVPRILEIYSHHVLRGTATFEEEVPTLADMQQRMQKTLDAGFPYIVAIDDQGKVCAYAYLGSYRPRKAYRFTLEDSIYLDKDYTGKGLGSILLSELLSLAEQGPWHLIIAVIGDSENLPSIKLHEKLGFTLVGIEPGTGFKFGRWLDTVIMYKAINGGKDSLPETI</sequence>
<dbReference type="InterPro" id="IPR000182">
    <property type="entry name" value="GNAT_dom"/>
</dbReference>
<dbReference type="AlphaFoldDB" id="V8GAL2"/>
<evidence type="ECO:0000313" key="2">
    <source>
        <dbReference type="EMBL" id="ETD72742.1"/>
    </source>
</evidence>
<dbReference type="PROSITE" id="PS51186">
    <property type="entry name" value="GNAT"/>
    <property type="match status" value="1"/>
</dbReference>
<proteinExistence type="predicted"/>
<dbReference type="Proteomes" id="UP000018766">
    <property type="component" value="Unassembled WGS sequence"/>
</dbReference>
<evidence type="ECO:0000313" key="3">
    <source>
        <dbReference type="Proteomes" id="UP000018766"/>
    </source>
</evidence>
<dbReference type="OrthoDB" id="5459937at2"/>
<evidence type="ECO:0000259" key="1">
    <source>
        <dbReference type="PROSITE" id="PS51186"/>
    </source>
</evidence>
<dbReference type="PANTHER" id="PTHR43072:SF8">
    <property type="entry name" value="ACYLTRANSFERASE FABY-RELATED"/>
    <property type="match status" value="1"/>
</dbReference>
<organism evidence="2 3">
    <name type="scientific">Pelistega indica</name>
    <dbReference type="NCBI Taxonomy" id="1414851"/>
    <lineage>
        <taxon>Bacteria</taxon>
        <taxon>Pseudomonadati</taxon>
        <taxon>Pseudomonadota</taxon>
        <taxon>Betaproteobacteria</taxon>
        <taxon>Burkholderiales</taxon>
        <taxon>Alcaligenaceae</taxon>
        <taxon>Pelistega</taxon>
    </lineage>
</organism>
<dbReference type="PATRIC" id="fig|1414851.3.peg.480"/>
<keyword evidence="2" id="KW-0808">Transferase</keyword>
<dbReference type="EMBL" id="AYSV01000021">
    <property type="protein sequence ID" value="ETD72742.1"/>
    <property type="molecule type" value="Genomic_DNA"/>
</dbReference>
<accession>V8GAL2</accession>
<reference evidence="2 3" key="1">
    <citation type="submission" date="2013-11" db="EMBL/GenBank/DDBJ databases">
        <title>Genomic analysis of Pelistega sp. HM-7.</title>
        <authorList>
            <person name="Kumbhare S.V."/>
            <person name="Shetty S.A."/>
            <person name="Sharma O."/>
            <person name="Dhotre D.P."/>
        </authorList>
    </citation>
    <scope>NUCLEOTIDE SEQUENCE [LARGE SCALE GENOMIC DNA]</scope>
    <source>
        <strain evidence="2 3">HM-7</strain>
    </source>
</reference>
<dbReference type="SUPFAM" id="SSF55729">
    <property type="entry name" value="Acyl-CoA N-acyltransferases (Nat)"/>
    <property type="match status" value="1"/>
</dbReference>
<dbReference type="Pfam" id="PF13420">
    <property type="entry name" value="Acetyltransf_4"/>
    <property type="match status" value="1"/>
</dbReference>
<dbReference type="RefSeq" id="WP_023949491.1">
    <property type="nucleotide sequence ID" value="NZ_AYSV01000021.1"/>
</dbReference>
<comment type="caution">
    <text evidence="2">The sequence shown here is derived from an EMBL/GenBank/DDBJ whole genome shotgun (WGS) entry which is preliminary data.</text>
</comment>
<dbReference type="GO" id="GO:0016747">
    <property type="term" value="F:acyltransferase activity, transferring groups other than amino-acyl groups"/>
    <property type="evidence" value="ECO:0007669"/>
    <property type="project" value="InterPro"/>
</dbReference>
<keyword evidence="3" id="KW-1185">Reference proteome</keyword>
<gene>
    <name evidence="2" type="ORF">V757_02340</name>
</gene>
<feature type="domain" description="N-acetyltransferase" evidence="1">
    <location>
        <begin position="10"/>
        <end position="174"/>
    </location>
</feature>
<protein>
    <submittedName>
        <fullName evidence="2">GCN5 family N-acetyltransferase</fullName>
    </submittedName>
</protein>
<dbReference type="Gene3D" id="3.40.630.30">
    <property type="match status" value="1"/>
</dbReference>